<keyword evidence="9" id="KW-1015">Disulfide bond</keyword>
<dbReference type="KEGG" id="nfu:107379959"/>
<dbReference type="PANTHER" id="PTHR26450">
    <property type="entry name" value="OLFACTORY RECEPTOR 56B1-RELATED"/>
    <property type="match status" value="1"/>
</dbReference>
<keyword evidence="5" id="KW-0552">Olfaction</keyword>
<dbReference type="FunFam" id="1.20.1070.10:FF:000024">
    <property type="entry name" value="Olfactory receptor"/>
    <property type="match status" value="1"/>
</dbReference>
<protein>
    <submittedName>
        <fullName evidence="15">Olfactory receptor 52K1-like</fullName>
    </submittedName>
</protein>
<dbReference type="PRINTS" id="PR00237">
    <property type="entry name" value="GPCRRHODOPSN"/>
</dbReference>
<accession>A0A9D2YCR0</accession>
<comment type="caution">
    <text evidence="15">The sequence shown here is derived from an EMBL/GenBank/DDBJ whole genome shotgun (WGS) entry which is preliminary data.</text>
</comment>
<dbReference type="InterPro" id="IPR017452">
    <property type="entry name" value="GPCR_Rhodpsn_7TM"/>
</dbReference>
<dbReference type="GO" id="GO:0004930">
    <property type="term" value="F:G protein-coupled receptor activity"/>
    <property type="evidence" value="ECO:0007669"/>
    <property type="project" value="UniProtKB-KW"/>
</dbReference>
<keyword evidence="3" id="KW-0716">Sensory transduction</keyword>
<evidence type="ECO:0000256" key="2">
    <source>
        <dbReference type="ARBA" id="ARBA00022475"/>
    </source>
</evidence>
<keyword evidence="10 15" id="KW-0675">Receptor</keyword>
<dbReference type="Gene3D" id="1.20.1070.10">
    <property type="entry name" value="Rhodopsin 7-helix transmembrane proteins"/>
    <property type="match status" value="1"/>
</dbReference>
<dbReference type="SUPFAM" id="SSF81321">
    <property type="entry name" value="Family A G protein-coupled receptor-like"/>
    <property type="match status" value="1"/>
</dbReference>
<organism evidence="15 16">
    <name type="scientific">Nothobranchius furzeri</name>
    <name type="common">Turquoise killifish</name>
    <dbReference type="NCBI Taxonomy" id="105023"/>
    <lineage>
        <taxon>Eukaryota</taxon>
        <taxon>Metazoa</taxon>
        <taxon>Chordata</taxon>
        <taxon>Craniata</taxon>
        <taxon>Vertebrata</taxon>
        <taxon>Euteleostomi</taxon>
        <taxon>Actinopterygii</taxon>
        <taxon>Neopterygii</taxon>
        <taxon>Teleostei</taxon>
        <taxon>Neoteleostei</taxon>
        <taxon>Acanthomorphata</taxon>
        <taxon>Ovalentaria</taxon>
        <taxon>Atherinomorphae</taxon>
        <taxon>Cyprinodontiformes</taxon>
        <taxon>Nothobranchiidae</taxon>
        <taxon>Nothobranchius</taxon>
    </lineage>
</organism>
<evidence type="ECO:0000256" key="10">
    <source>
        <dbReference type="ARBA" id="ARBA00023170"/>
    </source>
</evidence>
<dbReference type="OMA" id="MACIDLI"/>
<gene>
    <name evidence="15" type="ORF">G4P62_006050</name>
</gene>
<reference evidence="15" key="1">
    <citation type="submission" date="2020-03" db="EMBL/GenBank/DDBJ databases">
        <title>Intra-Species Differences in Population Size shape Life History and Genome Evolution.</title>
        <authorList>
            <person name="Willemsen D."/>
            <person name="Cui R."/>
            <person name="Valenzano D.R."/>
        </authorList>
    </citation>
    <scope>NUCLEOTIDE SEQUENCE</scope>
    <source>
        <strain evidence="15">GRZ</strain>
        <tissue evidence="15">Whole</tissue>
    </source>
</reference>
<keyword evidence="2" id="KW-1003">Cell membrane</keyword>
<keyword evidence="4 13" id="KW-0812">Transmembrane</keyword>
<feature type="domain" description="G-protein coupled receptors family 1 profile" evidence="14">
    <location>
        <begin position="83"/>
        <end position="331"/>
    </location>
</feature>
<evidence type="ECO:0000256" key="12">
    <source>
        <dbReference type="ARBA" id="ARBA00023224"/>
    </source>
</evidence>
<evidence type="ECO:0000256" key="6">
    <source>
        <dbReference type="ARBA" id="ARBA00022989"/>
    </source>
</evidence>
<dbReference type="PANTHER" id="PTHR26450:SF391">
    <property type="entry name" value="ODORANT RECEPTOR-RELATED"/>
    <property type="match status" value="1"/>
</dbReference>
<feature type="transmembrane region" description="Helical" evidence="13">
    <location>
        <begin position="102"/>
        <end position="124"/>
    </location>
</feature>
<dbReference type="InterPro" id="IPR000725">
    <property type="entry name" value="Olfact_rcpt"/>
</dbReference>
<sequence>MCWMITGEWEPPHQHTASEKMTFHVVLSCQVGSGAQEEERMEPLKENISSHTFFIFSGFTELGALRPLFFAPLLVLFVVSLFANTLLLHVIISRRSLHSPMYILIGGMAGVDLIQPMLVLPTLMLSIVSDQRGVSLSGCLVQMYFVQLLGTCQSTLLLWMALDRYFAICTPLYYHERMSVRRFLKFVVLFLVRNVFLVSVVVSLAGRLSFCSSHVINHCFCEHMALVELACGSTSINSLVGLVAVFLVTVFDFFIVISYMLIFHSALRSGKSGAKALHTCTTHIIVMVVGLTFVLTAFLSYRLGNRLPGAGRVSVSIMYLFLPSCFNPIIYGVRTTEIRQHILKMLSSSRPV</sequence>
<keyword evidence="7" id="KW-0297">G-protein coupled receptor</keyword>
<feature type="transmembrane region" description="Helical" evidence="13">
    <location>
        <begin position="313"/>
        <end position="333"/>
    </location>
</feature>
<evidence type="ECO:0000313" key="16">
    <source>
        <dbReference type="Proteomes" id="UP000822369"/>
    </source>
</evidence>
<keyword evidence="6 13" id="KW-1133">Transmembrane helix</keyword>
<dbReference type="InterPro" id="IPR000276">
    <property type="entry name" value="GPCR_Rhodpsn"/>
</dbReference>
<comment type="subcellular location">
    <subcellularLocation>
        <location evidence="1">Cell membrane</location>
        <topology evidence="1">Multi-pass membrane protein</topology>
    </subcellularLocation>
</comment>
<evidence type="ECO:0000256" key="9">
    <source>
        <dbReference type="ARBA" id="ARBA00023157"/>
    </source>
</evidence>
<dbReference type="GO" id="GO:0005886">
    <property type="term" value="C:plasma membrane"/>
    <property type="evidence" value="ECO:0007669"/>
    <property type="project" value="UniProtKB-SubCell"/>
</dbReference>
<evidence type="ECO:0000256" key="11">
    <source>
        <dbReference type="ARBA" id="ARBA00023180"/>
    </source>
</evidence>
<dbReference type="OrthoDB" id="5969463at2759"/>
<evidence type="ECO:0000256" key="7">
    <source>
        <dbReference type="ARBA" id="ARBA00023040"/>
    </source>
</evidence>
<dbReference type="PRINTS" id="PR00245">
    <property type="entry name" value="OLFACTORYR"/>
</dbReference>
<dbReference type="GO" id="GO:0004984">
    <property type="term" value="F:olfactory receptor activity"/>
    <property type="evidence" value="ECO:0007669"/>
    <property type="project" value="InterPro"/>
</dbReference>
<dbReference type="PROSITE" id="PS50262">
    <property type="entry name" value="G_PROTEIN_RECEP_F1_2"/>
    <property type="match status" value="1"/>
</dbReference>
<dbReference type="Pfam" id="PF13853">
    <property type="entry name" value="7tm_4"/>
    <property type="match status" value="1"/>
</dbReference>
<dbReference type="SMART" id="SM01381">
    <property type="entry name" value="7TM_GPCR_Srsx"/>
    <property type="match status" value="1"/>
</dbReference>
<keyword evidence="8 13" id="KW-0472">Membrane</keyword>
<evidence type="ECO:0000256" key="5">
    <source>
        <dbReference type="ARBA" id="ARBA00022725"/>
    </source>
</evidence>
<dbReference type="Proteomes" id="UP000822369">
    <property type="component" value="Chromosome 7"/>
</dbReference>
<evidence type="ECO:0000256" key="4">
    <source>
        <dbReference type="ARBA" id="ARBA00022692"/>
    </source>
</evidence>
<dbReference type="EMBL" id="JAAVVJ010000007">
    <property type="protein sequence ID" value="KAF7218386.1"/>
    <property type="molecule type" value="Genomic_DNA"/>
</dbReference>
<dbReference type="InterPro" id="IPR050402">
    <property type="entry name" value="OR51/52/56-like"/>
</dbReference>
<dbReference type="AlphaFoldDB" id="A0A9D2YCR0"/>
<evidence type="ECO:0000256" key="8">
    <source>
        <dbReference type="ARBA" id="ARBA00023136"/>
    </source>
</evidence>
<name>A0A9D2YCR0_NOTFU</name>
<feature type="transmembrane region" description="Helical" evidence="13">
    <location>
        <begin position="239"/>
        <end position="263"/>
    </location>
</feature>
<feature type="transmembrane region" description="Helical" evidence="13">
    <location>
        <begin position="144"/>
        <end position="162"/>
    </location>
</feature>
<proteinExistence type="predicted"/>
<evidence type="ECO:0000256" key="1">
    <source>
        <dbReference type="ARBA" id="ARBA00004651"/>
    </source>
</evidence>
<keyword evidence="11" id="KW-0325">Glycoprotein</keyword>
<feature type="transmembrane region" description="Helical" evidence="13">
    <location>
        <begin position="69"/>
        <end position="90"/>
    </location>
</feature>
<evidence type="ECO:0000259" key="14">
    <source>
        <dbReference type="PROSITE" id="PS50262"/>
    </source>
</evidence>
<feature type="transmembrane region" description="Helical" evidence="13">
    <location>
        <begin position="284"/>
        <end position="301"/>
    </location>
</feature>
<evidence type="ECO:0000256" key="13">
    <source>
        <dbReference type="SAM" id="Phobius"/>
    </source>
</evidence>
<feature type="transmembrane region" description="Helical" evidence="13">
    <location>
        <begin position="183"/>
        <end position="205"/>
    </location>
</feature>
<keyword evidence="12" id="KW-0807">Transducer</keyword>
<evidence type="ECO:0000256" key="3">
    <source>
        <dbReference type="ARBA" id="ARBA00022606"/>
    </source>
</evidence>
<evidence type="ECO:0000313" key="15">
    <source>
        <dbReference type="EMBL" id="KAF7218386.1"/>
    </source>
</evidence>